<feature type="transmembrane region" description="Helical" evidence="10">
    <location>
        <begin position="236"/>
        <end position="258"/>
    </location>
</feature>
<proteinExistence type="inferred from homology"/>
<feature type="domain" description="Sodium/calcium exchanger membrane region" evidence="11">
    <location>
        <begin position="408"/>
        <end position="561"/>
    </location>
</feature>
<feature type="transmembrane region" description="Helical" evidence="10">
    <location>
        <begin position="102"/>
        <end position="124"/>
    </location>
</feature>
<feature type="transmembrane region" description="Helical" evidence="10">
    <location>
        <begin position="12"/>
        <end position="29"/>
    </location>
</feature>
<feature type="transmembrane region" description="Helical" evidence="10">
    <location>
        <begin position="373"/>
        <end position="391"/>
    </location>
</feature>
<evidence type="ECO:0000256" key="4">
    <source>
        <dbReference type="ARBA" id="ARBA00022692"/>
    </source>
</evidence>
<keyword evidence="13" id="KW-1185">Reference proteome</keyword>
<dbReference type="InterPro" id="IPR004837">
    <property type="entry name" value="NaCa_Exmemb"/>
</dbReference>
<dbReference type="GO" id="GO:0016020">
    <property type="term" value="C:membrane"/>
    <property type="evidence" value="ECO:0007669"/>
    <property type="project" value="UniProtKB-SubCell"/>
</dbReference>
<evidence type="ECO:0000256" key="1">
    <source>
        <dbReference type="ARBA" id="ARBA00004141"/>
    </source>
</evidence>
<dbReference type="GO" id="GO:0008324">
    <property type="term" value="F:monoatomic cation transmembrane transporter activity"/>
    <property type="evidence" value="ECO:0007669"/>
    <property type="project" value="TreeGrafter"/>
</dbReference>
<feature type="transmembrane region" description="Helical" evidence="10">
    <location>
        <begin position="344"/>
        <end position="361"/>
    </location>
</feature>
<keyword evidence="5 10" id="KW-1133">Transmembrane helix</keyword>
<evidence type="ECO:0000259" key="11">
    <source>
        <dbReference type="Pfam" id="PF01699"/>
    </source>
</evidence>
<feature type="transmembrane region" description="Helical" evidence="10">
    <location>
        <begin position="403"/>
        <end position="423"/>
    </location>
</feature>
<feature type="transmembrane region" description="Helical" evidence="10">
    <location>
        <begin position="473"/>
        <end position="496"/>
    </location>
</feature>
<keyword evidence="8" id="KW-0406">Ion transport</keyword>
<dbReference type="PANTHER" id="PTHR12266">
    <property type="entry name" value="NA+/CA2+ K+ INDEPENDENT EXCHANGER"/>
    <property type="match status" value="1"/>
</dbReference>
<dbReference type="GO" id="GO:0006814">
    <property type="term" value="P:sodium ion transport"/>
    <property type="evidence" value="ECO:0007669"/>
    <property type="project" value="UniProtKB-KW"/>
</dbReference>
<feature type="transmembrane region" description="Helical" evidence="10">
    <location>
        <begin position="429"/>
        <end position="452"/>
    </location>
</feature>
<dbReference type="OMA" id="VAWAYVI"/>
<dbReference type="EMBL" id="JABCRI010000011">
    <property type="protein sequence ID" value="KAF8398064.1"/>
    <property type="molecule type" value="Genomic_DNA"/>
</dbReference>
<comment type="caution">
    <text evidence="12">The sequence shown here is derived from an EMBL/GenBank/DDBJ whole genome shotgun (WGS) entry which is preliminary data.</text>
</comment>
<keyword evidence="3" id="KW-0050">Antiport</keyword>
<evidence type="ECO:0000256" key="5">
    <source>
        <dbReference type="ARBA" id="ARBA00022989"/>
    </source>
</evidence>
<dbReference type="Proteomes" id="UP000655225">
    <property type="component" value="Unassembled WGS sequence"/>
</dbReference>
<keyword evidence="8" id="KW-0739">Sodium transport</keyword>
<evidence type="ECO:0000313" key="13">
    <source>
        <dbReference type="Proteomes" id="UP000655225"/>
    </source>
</evidence>
<name>A0A834YY55_TETSI</name>
<sequence>MARCSFMSKNQNLSLFLNTSFLFLLSFYLTTTHLYPSTKQSFTFTTSSQILEELNNDGCSDLHKNPNYKAKCAYVQSHNGCLNGGYIDYLQLFYCTCGQYPILGYTVLLMWLVVLFYLLGNTAADYFCSSLESLSSLLKLSPTIAGVTLLSLGNGAPDVFSTMASFMGSGTGVIGLNSILGGVFFVSSTVVGIISILTSSHQVSIDKVSFIRDVLFLLLSLFSLLVIVLIGKINVWGAMCFVSLYFVYVIMVSTTYIWRKKERQVNQFAVSSTLSDPEESSKLGTPLLGCIDDKKQILMEKIVRESSTCHYYLGWCLYVLKLPLYLPRRLTIPVVSEESWSKPFAVISVTLAPILLAVVWSSQSGNLVSQTSLVMYFVCGSVGIICGVTAFETTEMSNPPKICLFPWLAGGFLMSITWTYIIAKDLVALLVSLGHIVGISPSSLGLTVLAWGNSLGDLIANVALAMNGGPDGAQVAFSGCYAGPIFNTLVGLGLSLILSSWSEYPSPCIIPKDSSLYETVGFLVVGLLWALVILPKRNMKLDRFLGCGLLAIYMCFLALRLAMGLGLVKLYGSSIPSNLKEVNIS</sequence>
<dbReference type="OrthoDB" id="407410at2759"/>
<feature type="transmembrane region" description="Helical" evidence="10">
    <location>
        <begin position="516"/>
        <end position="534"/>
    </location>
</feature>
<feature type="transmembrane region" description="Helical" evidence="10">
    <location>
        <begin position="210"/>
        <end position="230"/>
    </location>
</feature>
<evidence type="ECO:0000256" key="9">
    <source>
        <dbReference type="ARBA" id="ARBA00038187"/>
    </source>
</evidence>
<keyword evidence="2" id="KW-0813">Transport</keyword>
<feature type="transmembrane region" description="Helical" evidence="10">
    <location>
        <begin position="173"/>
        <end position="198"/>
    </location>
</feature>
<evidence type="ECO:0000256" key="6">
    <source>
        <dbReference type="ARBA" id="ARBA00023053"/>
    </source>
</evidence>
<evidence type="ECO:0000256" key="3">
    <source>
        <dbReference type="ARBA" id="ARBA00022449"/>
    </source>
</evidence>
<dbReference type="AlphaFoldDB" id="A0A834YY55"/>
<gene>
    <name evidence="12" type="ORF">HHK36_016991</name>
</gene>
<evidence type="ECO:0000256" key="10">
    <source>
        <dbReference type="SAM" id="Phobius"/>
    </source>
</evidence>
<reference evidence="12 13" key="1">
    <citation type="submission" date="2020-04" db="EMBL/GenBank/DDBJ databases">
        <title>Plant Genome Project.</title>
        <authorList>
            <person name="Zhang R.-G."/>
        </authorList>
    </citation>
    <scope>NUCLEOTIDE SEQUENCE [LARGE SCALE GENOMIC DNA]</scope>
    <source>
        <strain evidence="12">YNK0</strain>
        <tissue evidence="12">Leaf</tissue>
    </source>
</reference>
<dbReference type="InterPro" id="IPR051359">
    <property type="entry name" value="CaCA_antiporter"/>
</dbReference>
<keyword evidence="4 10" id="KW-0812">Transmembrane</keyword>
<feature type="transmembrane region" description="Helical" evidence="10">
    <location>
        <begin position="546"/>
        <end position="568"/>
    </location>
</feature>
<feature type="domain" description="Sodium/calcium exchanger membrane region" evidence="11">
    <location>
        <begin position="109"/>
        <end position="252"/>
    </location>
</feature>
<evidence type="ECO:0000313" key="12">
    <source>
        <dbReference type="EMBL" id="KAF8398064.1"/>
    </source>
</evidence>
<dbReference type="InterPro" id="IPR044880">
    <property type="entry name" value="NCX_ion-bd_dom_sf"/>
</dbReference>
<keyword evidence="7 10" id="KW-0472">Membrane</keyword>
<evidence type="ECO:0000256" key="7">
    <source>
        <dbReference type="ARBA" id="ARBA00023136"/>
    </source>
</evidence>
<protein>
    <recommendedName>
        <fullName evidence="11">Sodium/calcium exchanger membrane region domain-containing protein</fullName>
    </recommendedName>
</protein>
<dbReference type="Pfam" id="PF01699">
    <property type="entry name" value="Na_Ca_ex"/>
    <property type="match status" value="2"/>
</dbReference>
<evidence type="ECO:0000256" key="2">
    <source>
        <dbReference type="ARBA" id="ARBA00022448"/>
    </source>
</evidence>
<accession>A0A834YY55</accession>
<dbReference type="PANTHER" id="PTHR12266:SF36">
    <property type="entry name" value="OS10G0436900 PROTEIN"/>
    <property type="match status" value="1"/>
</dbReference>
<organism evidence="12 13">
    <name type="scientific">Tetracentron sinense</name>
    <name type="common">Spur-leaf</name>
    <dbReference type="NCBI Taxonomy" id="13715"/>
    <lineage>
        <taxon>Eukaryota</taxon>
        <taxon>Viridiplantae</taxon>
        <taxon>Streptophyta</taxon>
        <taxon>Embryophyta</taxon>
        <taxon>Tracheophyta</taxon>
        <taxon>Spermatophyta</taxon>
        <taxon>Magnoliopsida</taxon>
        <taxon>Trochodendrales</taxon>
        <taxon>Trochodendraceae</taxon>
        <taxon>Tetracentron</taxon>
    </lineage>
</organism>
<dbReference type="Gene3D" id="1.20.1420.30">
    <property type="entry name" value="NCX, central ion-binding region"/>
    <property type="match status" value="2"/>
</dbReference>
<keyword evidence="6" id="KW-0915">Sodium</keyword>
<evidence type="ECO:0000256" key="8">
    <source>
        <dbReference type="ARBA" id="ARBA00023201"/>
    </source>
</evidence>
<feature type="transmembrane region" description="Helical" evidence="10">
    <location>
        <begin position="136"/>
        <end position="153"/>
    </location>
</feature>
<comment type="similarity">
    <text evidence="9">Belongs to the Ca(2+):cation antiporter (CaCA) (TC 2.A.19) family. Cation/calcium exchanger (CCX) subfamily.</text>
</comment>
<dbReference type="GO" id="GO:0015297">
    <property type="term" value="F:antiporter activity"/>
    <property type="evidence" value="ECO:0007669"/>
    <property type="project" value="UniProtKB-KW"/>
</dbReference>
<comment type="subcellular location">
    <subcellularLocation>
        <location evidence="1">Membrane</location>
        <topology evidence="1">Multi-pass membrane protein</topology>
    </subcellularLocation>
</comment>